<dbReference type="PROSITE" id="PS51257">
    <property type="entry name" value="PROKAR_LIPOPROTEIN"/>
    <property type="match status" value="1"/>
</dbReference>
<reference evidence="2 3" key="1">
    <citation type="submission" date="2024-09" db="EMBL/GenBank/DDBJ databases">
        <authorList>
            <person name="Sun Q."/>
            <person name="Mori K."/>
        </authorList>
    </citation>
    <scope>NUCLEOTIDE SEQUENCE [LARGE SCALE GENOMIC DNA]</scope>
    <source>
        <strain evidence="2 3">JCM 13519</strain>
    </source>
</reference>
<evidence type="ECO:0000313" key="2">
    <source>
        <dbReference type="EMBL" id="MFB9713950.1"/>
    </source>
</evidence>
<keyword evidence="3" id="KW-1185">Reference proteome</keyword>
<evidence type="ECO:0000313" key="3">
    <source>
        <dbReference type="Proteomes" id="UP001589536"/>
    </source>
</evidence>
<feature type="signal peptide" evidence="1">
    <location>
        <begin position="1"/>
        <end position="29"/>
    </location>
</feature>
<keyword evidence="1" id="KW-0732">Signal</keyword>
<accession>A0ABV5UR49</accession>
<evidence type="ECO:0008006" key="4">
    <source>
        <dbReference type="Google" id="ProtNLM"/>
    </source>
</evidence>
<gene>
    <name evidence="2" type="ORF">ACFFPI_07250</name>
</gene>
<protein>
    <recommendedName>
        <fullName evidence="4">Lipoprotein</fullName>
    </recommendedName>
</protein>
<dbReference type="EMBL" id="JBHMBH010000019">
    <property type="protein sequence ID" value="MFB9713950.1"/>
    <property type="molecule type" value="Genomic_DNA"/>
</dbReference>
<name>A0ABV5UR49_9MICC</name>
<sequence>MKTRGLRGLMLAMLPALVVALSASGCTPAVCPAVGFVNLGPVELDLSGLPAGTSVSACFGVNDRCDQVKVVRDSNGRWMVPQATPFVQPENAAVPLFRIRVVAAKPDRSISDHLYGIEHTPPRGGCDNSYDLVPVKVL</sequence>
<dbReference type="Proteomes" id="UP001589536">
    <property type="component" value="Unassembled WGS sequence"/>
</dbReference>
<evidence type="ECO:0000256" key="1">
    <source>
        <dbReference type="SAM" id="SignalP"/>
    </source>
</evidence>
<feature type="chain" id="PRO_5045572495" description="Lipoprotein" evidence="1">
    <location>
        <begin position="30"/>
        <end position="138"/>
    </location>
</feature>
<organism evidence="2 3">
    <name type="scientific">Arthrobacter methylotrophus</name>
    <dbReference type="NCBI Taxonomy" id="121291"/>
    <lineage>
        <taxon>Bacteria</taxon>
        <taxon>Bacillati</taxon>
        <taxon>Actinomycetota</taxon>
        <taxon>Actinomycetes</taxon>
        <taxon>Micrococcales</taxon>
        <taxon>Micrococcaceae</taxon>
        <taxon>Arthrobacter</taxon>
    </lineage>
</organism>
<dbReference type="RefSeq" id="WP_345042288.1">
    <property type="nucleotide sequence ID" value="NZ_BAABED010000001.1"/>
</dbReference>
<comment type="caution">
    <text evidence="2">The sequence shown here is derived from an EMBL/GenBank/DDBJ whole genome shotgun (WGS) entry which is preliminary data.</text>
</comment>
<proteinExistence type="predicted"/>